<proteinExistence type="inferred from homology"/>
<dbReference type="GO" id="GO:0005739">
    <property type="term" value="C:mitochondrion"/>
    <property type="evidence" value="ECO:0007669"/>
    <property type="project" value="TreeGrafter"/>
</dbReference>
<keyword evidence="5" id="KW-0489">Methyltransferase</keyword>
<evidence type="ECO:0000256" key="5">
    <source>
        <dbReference type="ARBA" id="ARBA00022603"/>
    </source>
</evidence>
<dbReference type="GO" id="GO:0032259">
    <property type="term" value="P:methylation"/>
    <property type="evidence" value="ECO:0007669"/>
    <property type="project" value="UniProtKB-KW"/>
</dbReference>
<dbReference type="GO" id="GO:0006235">
    <property type="term" value="P:dTTP biosynthetic process"/>
    <property type="evidence" value="ECO:0007669"/>
    <property type="project" value="UniProtKB-UniPathway"/>
</dbReference>
<accession>A0A9R1TGM4</accession>
<dbReference type="Pfam" id="PF00303">
    <property type="entry name" value="Thymidylat_synt"/>
    <property type="match status" value="1"/>
</dbReference>
<comment type="similarity">
    <text evidence="2">Belongs to the thymidylate synthase family.</text>
</comment>
<dbReference type="PROSITE" id="PS00091">
    <property type="entry name" value="THYMIDYLATE_SYNTHASE"/>
    <property type="match status" value="1"/>
</dbReference>
<evidence type="ECO:0000256" key="2">
    <source>
        <dbReference type="ARBA" id="ARBA00009972"/>
    </source>
</evidence>
<dbReference type="GO" id="GO:0004799">
    <property type="term" value="F:thymidylate synthase activity"/>
    <property type="evidence" value="ECO:0007669"/>
    <property type="project" value="UniProtKB-EC"/>
</dbReference>
<dbReference type="InterPro" id="IPR036926">
    <property type="entry name" value="Thymidate_synth/dCMP_Mease_sf"/>
</dbReference>
<dbReference type="FunFam" id="3.30.572.10:FF:000002">
    <property type="entry name" value="Possible thymidylate synthase"/>
    <property type="match status" value="1"/>
</dbReference>
<comment type="pathway">
    <text evidence="1">Pyrimidine metabolism; dTTP biosynthesis.</text>
</comment>
<dbReference type="PRINTS" id="PR00108">
    <property type="entry name" value="THYMDSNTHASE"/>
</dbReference>
<dbReference type="PANTHER" id="PTHR11548">
    <property type="entry name" value="THYMIDYLATE SYNTHASE 1"/>
    <property type="match status" value="1"/>
</dbReference>
<dbReference type="SUPFAM" id="SSF55831">
    <property type="entry name" value="Thymidylate synthase/dCMP hydroxymethylase"/>
    <property type="match status" value="1"/>
</dbReference>
<evidence type="ECO:0000313" key="13">
    <source>
        <dbReference type="RefSeq" id="XP_011308835.1"/>
    </source>
</evidence>
<dbReference type="InterPro" id="IPR045097">
    <property type="entry name" value="Thymidate_synth/dCMP_Mease"/>
</dbReference>
<dbReference type="PANTHER" id="PTHR11548:SF2">
    <property type="entry name" value="THYMIDYLATE SYNTHASE"/>
    <property type="match status" value="1"/>
</dbReference>
<dbReference type="CDD" id="cd00351">
    <property type="entry name" value="TS_Pyrimidine_HMase"/>
    <property type="match status" value="1"/>
</dbReference>
<dbReference type="UniPathway" id="UPA00575"/>
<evidence type="ECO:0000256" key="8">
    <source>
        <dbReference type="ARBA" id="ARBA00047344"/>
    </source>
</evidence>
<dbReference type="KEGG" id="fas:105269897"/>
<evidence type="ECO:0000256" key="3">
    <source>
        <dbReference type="ARBA" id="ARBA00011947"/>
    </source>
</evidence>
<dbReference type="OrthoDB" id="766at2759"/>
<dbReference type="GeneID" id="105269897"/>
<dbReference type="InterPro" id="IPR023451">
    <property type="entry name" value="Thymidate_synth/dCMP_Mease_dom"/>
</dbReference>
<feature type="active site" evidence="9">
    <location>
        <position position="243"/>
    </location>
</feature>
<dbReference type="InterPro" id="IPR020940">
    <property type="entry name" value="Thymidylate_synthase_AS"/>
</dbReference>
<dbReference type="HAMAP" id="MF_00008">
    <property type="entry name" value="Thymidy_synth_bact"/>
    <property type="match status" value="1"/>
</dbReference>
<name>A0A0C9QEV4_9HYME</name>
<keyword evidence="7" id="KW-0545">Nucleotide biosynthesis</keyword>
<evidence type="ECO:0000256" key="9">
    <source>
        <dbReference type="PROSITE-ProRule" id="PRU10016"/>
    </source>
</evidence>
<comment type="catalytic activity">
    <reaction evidence="8">
        <text>dUMP + (6R)-5,10-methylene-5,6,7,8-tetrahydrofolate = 7,8-dihydrofolate + dTMP</text>
        <dbReference type="Rhea" id="RHEA:12104"/>
        <dbReference type="ChEBI" id="CHEBI:15636"/>
        <dbReference type="ChEBI" id="CHEBI:57451"/>
        <dbReference type="ChEBI" id="CHEBI:63528"/>
        <dbReference type="ChEBI" id="CHEBI:246422"/>
        <dbReference type="EC" id="2.1.1.45"/>
    </reaction>
</comment>
<evidence type="ECO:0000256" key="1">
    <source>
        <dbReference type="ARBA" id="ARBA00004992"/>
    </source>
</evidence>
<protein>
    <recommendedName>
        <fullName evidence="4">Thymidylate synthase</fullName>
        <ecNumber evidence="3">2.1.1.45</ecNumber>
    </recommendedName>
</protein>
<dbReference type="NCBIfam" id="TIGR03284">
    <property type="entry name" value="thym_sym"/>
    <property type="match status" value="1"/>
</dbReference>
<dbReference type="NCBIfam" id="NF002497">
    <property type="entry name" value="PRK01827.1-3"/>
    <property type="match status" value="1"/>
</dbReference>
<reference evidence="13" key="2">
    <citation type="submission" date="2025-04" db="UniProtKB">
        <authorList>
            <consortium name="RefSeq"/>
        </authorList>
    </citation>
    <scope>IDENTIFICATION</scope>
    <source>
        <strain evidence="13">USDA-PBARC FA_bdor</strain>
        <tissue evidence="13">Whole organism</tissue>
    </source>
</reference>
<reference evidence="11" key="1">
    <citation type="submission" date="2015-01" db="EMBL/GenBank/DDBJ databases">
        <title>Transcriptome Assembly of Fopius arisanus.</title>
        <authorList>
            <person name="Geib S."/>
        </authorList>
    </citation>
    <scope>NUCLEOTIDE SEQUENCE</scope>
</reference>
<evidence type="ECO:0000256" key="7">
    <source>
        <dbReference type="ARBA" id="ARBA00022727"/>
    </source>
</evidence>
<dbReference type="Gene3D" id="3.30.572.10">
    <property type="entry name" value="Thymidylate synthase/dCMP hydroxymethylase domain"/>
    <property type="match status" value="1"/>
</dbReference>
<dbReference type="EMBL" id="GBYB01013043">
    <property type="protein sequence ID" value="JAG82810.1"/>
    <property type="molecule type" value="Transcribed_RNA"/>
</dbReference>
<evidence type="ECO:0000256" key="6">
    <source>
        <dbReference type="ARBA" id="ARBA00022679"/>
    </source>
</evidence>
<evidence type="ECO:0000313" key="12">
    <source>
        <dbReference type="Proteomes" id="UP000694866"/>
    </source>
</evidence>
<evidence type="ECO:0000256" key="4">
    <source>
        <dbReference type="ARBA" id="ARBA00015931"/>
    </source>
</evidence>
<evidence type="ECO:0000313" key="11">
    <source>
        <dbReference type="EMBL" id="JAG82810.1"/>
    </source>
</evidence>
<dbReference type="EC" id="2.1.1.45" evidence="3"/>
<dbReference type="RefSeq" id="XP_011308835.1">
    <property type="nucleotide sequence ID" value="XM_011310533.1"/>
</dbReference>
<dbReference type="GO" id="GO:0006231">
    <property type="term" value="P:dTMP biosynthetic process"/>
    <property type="evidence" value="ECO:0007669"/>
    <property type="project" value="InterPro"/>
</dbReference>
<sequence length="361" mass="41428">MKRHKRDFANRNSSVGSQNIFHGVLNFKNNLIFWYPWTTGKWQENKSITSQFSRSRTRIMTDTNGKTEDGNHGEHEEHQYLKLLEKIMAQGAKKNDRTGTGTFALFGTQMRFSLRDGIFPLLTTKDVFWKGVVEELLWFISGSTNAQDLSKRGVKIWDANSSRIYLDAYGFKDREEGDLGPIYGFQWRHSGAKYTHMHADYTGQGIDQLQEVVDKLRNNPDDRRIIICAWNPADIPKMALPPCHCLVQFFVANGELSCHLYQRSADMGLGVPFNIASYSLLTYMLAHICNLKPGEFVHTMGDCHVYSNHVEPLKTQCQRTPRPFPTLKIIRDVKEIDDFVASDFELIGYDPHPKIPMKMAV</sequence>
<dbReference type="CTD" id="33499"/>
<organism evidence="11">
    <name type="scientific">Fopius arisanus</name>
    <dbReference type="NCBI Taxonomy" id="64838"/>
    <lineage>
        <taxon>Eukaryota</taxon>
        <taxon>Metazoa</taxon>
        <taxon>Ecdysozoa</taxon>
        <taxon>Arthropoda</taxon>
        <taxon>Hexapoda</taxon>
        <taxon>Insecta</taxon>
        <taxon>Pterygota</taxon>
        <taxon>Neoptera</taxon>
        <taxon>Endopterygota</taxon>
        <taxon>Hymenoptera</taxon>
        <taxon>Apocrita</taxon>
        <taxon>Ichneumonoidea</taxon>
        <taxon>Braconidae</taxon>
        <taxon>Opiinae</taxon>
        <taxon>Fopius</taxon>
    </lineage>
</organism>
<dbReference type="Proteomes" id="UP000694866">
    <property type="component" value="Unplaced"/>
</dbReference>
<dbReference type="GO" id="GO:0005829">
    <property type="term" value="C:cytosol"/>
    <property type="evidence" value="ECO:0007669"/>
    <property type="project" value="TreeGrafter"/>
</dbReference>
<feature type="domain" description="Thymidylate synthase/dCMP hydroxymethylase" evidence="10">
    <location>
        <begin position="78"/>
        <end position="361"/>
    </location>
</feature>
<gene>
    <name evidence="11" type="primary">Tyms</name>
    <name evidence="13" type="synonym">Ts</name>
    <name evidence="11" type="ORF">g.50591</name>
</gene>
<evidence type="ECO:0000259" key="10">
    <source>
        <dbReference type="Pfam" id="PF00303"/>
    </source>
</evidence>
<keyword evidence="6" id="KW-0808">Transferase</keyword>
<dbReference type="InterPro" id="IPR000398">
    <property type="entry name" value="Thymidylate_synthase"/>
</dbReference>
<accession>A0A0C9QEV4</accession>
<dbReference type="AlphaFoldDB" id="A0A0C9QEV4"/>
<keyword evidence="12" id="KW-1185">Reference proteome</keyword>